<feature type="region of interest" description="Disordered" evidence="1">
    <location>
        <begin position="145"/>
        <end position="186"/>
    </location>
</feature>
<comment type="caution">
    <text evidence="2">The sequence shown here is derived from an EMBL/GenBank/DDBJ whole genome shotgun (WGS) entry which is preliminary data.</text>
</comment>
<evidence type="ECO:0000313" key="3">
    <source>
        <dbReference type="Proteomes" id="UP000812966"/>
    </source>
</evidence>
<evidence type="ECO:0000256" key="1">
    <source>
        <dbReference type="SAM" id="MobiDB-lite"/>
    </source>
</evidence>
<proteinExistence type="predicted"/>
<accession>A0A8K0JDX5</accession>
<reference evidence="2" key="1">
    <citation type="submission" date="2020-04" db="EMBL/GenBank/DDBJ databases">
        <title>Analysis of mating type loci in Filobasidium floriforme.</title>
        <authorList>
            <person name="Nowrousian M."/>
        </authorList>
    </citation>
    <scope>NUCLEOTIDE SEQUENCE</scope>
    <source>
        <strain evidence="2">CBS 6242</strain>
    </source>
</reference>
<dbReference type="InterPro" id="IPR051320">
    <property type="entry name" value="Viral_Replic_Matur_Polypro"/>
</dbReference>
<dbReference type="InterPro" id="IPR043502">
    <property type="entry name" value="DNA/RNA_pol_sf"/>
</dbReference>
<dbReference type="EMBL" id="JABELV010000566">
    <property type="protein sequence ID" value="KAG7527157.1"/>
    <property type="molecule type" value="Genomic_DNA"/>
</dbReference>
<dbReference type="AlphaFoldDB" id="A0A8K0JDX5"/>
<dbReference type="PANTHER" id="PTHR33064">
    <property type="entry name" value="POL PROTEIN"/>
    <property type="match status" value="1"/>
</dbReference>
<protein>
    <submittedName>
        <fullName evidence="2">Uncharacterized protein</fullName>
    </submittedName>
</protein>
<name>A0A8K0JDX5_9TREE</name>
<gene>
    <name evidence="2" type="ORF">FFLO_07215</name>
</gene>
<feature type="compositionally biased region" description="Basic and acidic residues" evidence="1">
    <location>
        <begin position="156"/>
        <end position="165"/>
    </location>
</feature>
<dbReference type="SUPFAM" id="SSF56672">
    <property type="entry name" value="DNA/RNA polymerases"/>
    <property type="match status" value="1"/>
</dbReference>
<keyword evidence="3" id="KW-1185">Reference proteome</keyword>
<organism evidence="2 3">
    <name type="scientific">Filobasidium floriforme</name>
    <dbReference type="NCBI Taxonomy" id="5210"/>
    <lineage>
        <taxon>Eukaryota</taxon>
        <taxon>Fungi</taxon>
        <taxon>Dikarya</taxon>
        <taxon>Basidiomycota</taxon>
        <taxon>Agaricomycotina</taxon>
        <taxon>Tremellomycetes</taxon>
        <taxon>Filobasidiales</taxon>
        <taxon>Filobasidiaceae</taxon>
        <taxon>Filobasidium</taxon>
    </lineage>
</organism>
<evidence type="ECO:0000313" key="2">
    <source>
        <dbReference type="EMBL" id="KAG7527157.1"/>
    </source>
</evidence>
<dbReference type="PANTHER" id="PTHR33064:SF37">
    <property type="entry name" value="RIBONUCLEASE H"/>
    <property type="match status" value="1"/>
</dbReference>
<sequence length="336" mass="37619">MPEVTEGDPARENRGRELLTKIHISDSLTAAQRHDVEELVLTHQDAWALDLREVTPNKLDECDFDIDPSVPLQMRPRRVILSPQEQEAAMAYADILHDAGFIRPIAPSQVKCVSDVIMVPKKVEEHRASKEATLDKAERAISRLLEEGDAESQQGDTRDHAERSSGLELPDATGDGGPNSPAPHAVSPFDEIVREQNGAAEMKRKDHLEEKRRTAKGWRMVLNLKPLNRAINAPPYLPGDLHRLVSRLVGKRFISVVDQLAAFWAFGLSERCQPYTAFFITGRGYYVHTRMPQGLGSSPYYQQAGCNKAYCKARERPPAGVPLDRLTGRRNEARYG</sequence>
<dbReference type="Proteomes" id="UP000812966">
    <property type="component" value="Unassembled WGS sequence"/>
</dbReference>